<sequence length="319" mass="38140">MNIRNFQSISEYLQSAPIAQSFLAYCYRDLPKQEGEKKSYENTYRFMYYLEHSQTYYDQARQAPLMIQPVLYFYGMGQLLKAYLLTECPDYPENSSVLAHGVSTRKRKKQQYSFLEDEVKIQQKGLFPSVAKHLFHVEQFPMEKLPMHDLLNRIPEMEPLFQLSKGKNNTYFLGKVTATEWSIPNTILDDYNWTLSYFEKGMKRASSLIQRIEENSNHIRIYLNKPLDDLNHPFFYYDHHNEGYAIPQNRQLFHPFPEILCHYLMLYNLSMICRYETEWWGEQLHSFSSEDIIFIKSFLRITEQKIPLLIAHGFHQKRT</sequence>
<dbReference type="RefSeq" id="WP_377351798.1">
    <property type="nucleotide sequence ID" value="NZ_JBHLTP010000024.1"/>
</dbReference>
<reference evidence="1 2" key="1">
    <citation type="submission" date="2024-09" db="EMBL/GenBank/DDBJ databases">
        <authorList>
            <person name="Sun Q."/>
            <person name="Mori K."/>
        </authorList>
    </citation>
    <scope>NUCLEOTIDE SEQUENCE [LARGE SCALE GENOMIC DNA]</scope>
    <source>
        <strain evidence="1 2">NCAIM B.02529</strain>
    </source>
</reference>
<protein>
    <submittedName>
        <fullName evidence="1">YaaC family protein</fullName>
    </submittedName>
</protein>
<evidence type="ECO:0000313" key="1">
    <source>
        <dbReference type="EMBL" id="MFC0525941.1"/>
    </source>
</evidence>
<evidence type="ECO:0000313" key="2">
    <source>
        <dbReference type="Proteomes" id="UP001589836"/>
    </source>
</evidence>
<keyword evidence="2" id="KW-1185">Reference proteome</keyword>
<dbReference type="EMBL" id="JBHLTP010000024">
    <property type="protein sequence ID" value="MFC0525941.1"/>
    <property type="molecule type" value="Genomic_DNA"/>
</dbReference>
<dbReference type="InterPro" id="IPR026988">
    <property type="entry name" value="YaaC-like"/>
</dbReference>
<gene>
    <name evidence="1" type="ORF">ACFFGV_20410</name>
</gene>
<accession>A0ABV6LU62</accession>
<name>A0ABV6LU62_9BACI</name>
<dbReference type="Pfam" id="PF14175">
    <property type="entry name" value="YaaC"/>
    <property type="match status" value="1"/>
</dbReference>
<organism evidence="1 2">
    <name type="scientific">Pontibacillus salicampi</name>
    <dbReference type="NCBI Taxonomy" id="1449801"/>
    <lineage>
        <taxon>Bacteria</taxon>
        <taxon>Bacillati</taxon>
        <taxon>Bacillota</taxon>
        <taxon>Bacilli</taxon>
        <taxon>Bacillales</taxon>
        <taxon>Bacillaceae</taxon>
        <taxon>Pontibacillus</taxon>
    </lineage>
</organism>
<comment type="caution">
    <text evidence="1">The sequence shown here is derived from an EMBL/GenBank/DDBJ whole genome shotgun (WGS) entry which is preliminary data.</text>
</comment>
<dbReference type="Proteomes" id="UP001589836">
    <property type="component" value="Unassembled WGS sequence"/>
</dbReference>
<proteinExistence type="predicted"/>